<keyword evidence="3" id="KW-1185">Reference proteome</keyword>
<organism evidence="2 3">
    <name type="scientific">Thanatephorus cucumeris (strain AG1-IA)</name>
    <name type="common">Rice sheath blight fungus</name>
    <name type="synonym">Rhizoctonia solani</name>
    <dbReference type="NCBI Taxonomy" id="983506"/>
    <lineage>
        <taxon>Eukaryota</taxon>
        <taxon>Fungi</taxon>
        <taxon>Dikarya</taxon>
        <taxon>Basidiomycota</taxon>
        <taxon>Agaricomycotina</taxon>
        <taxon>Agaricomycetes</taxon>
        <taxon>Cantharellales</taxon>
        <taxon>Ceratobasidiaceae</taxon>
        <taxon>Rhizoctonia</taxon>
        <taxon>Rhizoctonia solani AG-1</taxon>
    </lineage>
</organism>
<evidence type="ECO:0000313" key="2">
    <source>
        <dbReference type="EMBL" id="ELU35883.1"/>
    </source>
</evidence>
<proteinExistence type="predicted"/>
<dbReference type="Proteomes" id="UP000011668">
    <property type="component" value="Unassembled WGS sequence"/>
</dbReference>
<reference evidence="2 3" key="1">
    <citation type="journal article" date="2013" name="Nat. Commun.">
        <title>The evolution and pathogenic mechanisms of the rice sheath blight pathogen.</title>
        <authorList>
            <person name="Zheng A."/>
            <person name="Lin R."/>
            <person name="Xu L."/>
            <person name="Qin P."/>
            <person name="Tang C."/>
            <person name="Ai P."/>
            <person name="Zhang D."/>
            <person name="Liu Y."/>
            <person name="Sun Z."/>
            <person name="Feng H."/>
            <person name="Wang Y."/>
            <person name="Chen Y."/>
            <person name="Liang X."/>
            <person name="Fu R."/>
            <person name="Li Q."/>
            <person name="Zhang J."/>
            <person name="Yu X."/>
            <person name="Xie Z."/>
            <person name="Ding L."/>
            <person name="Guan P."/>
            <person name="Tang J."/>
            <person name="Liang Y."/>
            <person name="Wang S."/>
            <person name="Deng Q."/>
            <person name="Li S."/>
            <person name="Zhu J."/>
            <person name="Wang L."/>
            <person name="Liu H."/>
            <person name="Li P."/>
        </authorList>
    </citation>
    <scope>NUCLEOTIDE SEQUENCE [LARGE SCALE GENOMIC DNA]</scope>
    <source>
        <strain evidence="3">AG-1 IA</strain>
    </source>
</reference>
<keyword evidence="1" id="KW-0812">Transmembrane</keyword>
<sequence length="136" mass="15402">MPTIIASKISDKPSTFSQLQIEFDSPNLFTVEISVSRIQYVILTHLYVTFNIYFLLYLSGWSVCPTRAGVLPLHPGLIPPYCTLEAALADLVADARFYQLNGLLIIRYAEIVGDYMTKPNQFEHSRLNLQASPIEY</sequence>
<dbReference type="AlphaFoldDB" id="L8WGH7"/>
<protein>
    <submittedName>
        <fullName evidence="2">Uncharacterized protein</fullName>
    </submittedName>
</protein>
<keyword evidence="1" id="KW-0472">Membrane</keyword>
<keyword evidence="1" id="KW-1133">Transmembrane helix</keyword>
<evidence type="ECO:0000256" key="1">
    <source>
        <dbReference type="SAM" id="Phobius"/>
    </source>
</evidence>
<dbReference type="STRING" id="983506.L8WGH7"/>
<evidence type="ECO:0000313" key="3">
    <source>
        <dbReference type="Proteomes" id="UP000011668"/>
    </source>
</evidence>
<feature type="transmembrane region" description="Helical" evidence="1">
    <location>
        <begin position="38"/>
        <end position="58"/>
    </location>
</feature>
<name>L8WGH7_THACA</name>
<dbReference type="EMBL" id="AFRT01004979">
    <property type="protein sequence ID" value="ELU35883.1"/>
    <property type="molecule type" value="Genomic_DNA"/>
</dbReference>
<accession>L8WGH7</accession>
<dbReference type="HOGENOM" id="CLU_1876835_0_0_1"/>
<comment type="caution">
    <text evidence="2">The sequence shown here is derived from an EMBL/GenBank/DDBJ whole genome shotgun (WGS) entry which is preliminary data.</text>
</comment>
<gene>
    <name evidence="2" type="ORF">AG1IA_10087</name>
</gene>